<dbReference type="GO" id="GO:0086002">
    <property type="term" value="P:cardiac muscle cell action potential involved in contraction"/>
    <property type="evidence" value="ECO:0007669"/>
    <property type="project" value="TreeGrafter"/>
</dbReference>
<accession>A0AA47NNN8</accession>
<keyword evidence="9 20" id="KW-1133">Transmembrane helix</keyword>
<dbReference type="GO" id="GO:0005272">
    <property type="term" value="F:sodium channel activity"/>
    <property type="evidence" value="ECO:0007669"/>
    <property type="project" value="UniProtKB-KW"/>
</dbReference>
<comment type="similarity">
    <text evidence="2">Belongs to the sodium channel auxiliary subunit SCN3B (TC 8.A.17) family.</text>
</comment>
<sequence>MFLGGIGQGFTSSSRFLRGLLEDLELERPLSGCWGGCAEVDSLTEAVDGEGFLLGCISCKKREEVNAMAVVDWFFRPQGHDNYSHIFQYDHPTALSPHPGFAGRVSWRGTLDQDVQIGAIFISNLTANDSGTYRCRFHRTLFFSLYNQESTVEKVVELQVVAEAQREVTAVVAEIMMYVLIVVLQLWLILVLVYCYKKISAEQEAREARNALKTQIKYALAYSL</sequence>
<keyword evidence="6 20" id="KW-0812">Transmembrane</keyword>
<evidence type="ECO:0000256" key="7">
    <source>
        <dbReference type="ARBA" id="ARBA00022729"/>
    </source>
</evidence>
<evidence type="ECO:0000256" key="14">
    <source>
        <dbReference type="ARBA" id="ARBA00023180"/>
    </source>
</evidence>
<dbReference type="GO" id="GO:0086091">
    <property type="term" value="P:regulation of heart rate by cardiac conduction"/>
    <property type="evidence" value="ECO:0007669"/>
    <property type="project" value="TreeGrafter"/>
</dbReference>
<evidence type="ECO:0000256" key="2">
    <source>
        <dbReference type="ARBA" id="ARBA00010404"/>
    </source>
</evidence>
<keyword evidence="3" id="KW-0813">Transport</keyword>
<evidence type="ECO:0000313" key="22">
    <source>
        <dbReference type="EMBL" id="KAK0130987.1"/>
    </source>
</evidence>
<evidence type="ECO:0000256" key="18">
    <source>
        <dbReference type="ARBA" id="ARBA00044530"/>
    </source>
</evidence>
<keyword evidence="17" id="KW-0393">Immunoglobulin domain</keyword>
<dbReference type="SUPFAM" id="SSF48726">
    <property type="entry name" value="Immunoglobulin"/>
    <property type="match status" value="1"/>
</dbReference>
<dbReference type="Pfam" id="PF07686">
    <property type="entry name" value="V-set"/>
    <property type="match status" value="1"/>
</dbReference>
<evidence type="ECO:0000256" key="13">
    <source>
        <dbReference type="ARBA" id="ARBA00023157"/>
    </source>
</evidence>
<keyword evidence="4" id="KW-0894">Sodium channel</keyword>
<feature type="transmembrane region" description="Helical" evidence="20">
    <location>
        <begin position="175"/>
        <end position="196"/>
    </location>
</feature>
<keyword evidence="15" id="KW-0739">Sodium transport</keyword>
<evidence type="ECO:0000256" key="19">
    <source>
        <dbReference type="ARBA" id="ARBA00049669"/>
    </source>
</evidence>
<protein>
    <recommendedName>
        <fullName evidence="18">Sodium channel regulatory subunit beta-3</fullName>
    </recommendedName>
</protein>
<dbReference type="InterPro" id="IPR013106">
    <property type="entry name" value="Ig_V-set"/>
</dbReference>
<evidence type="ECO:0000256" key="4">
    <source>
        <dbReference type="ARBA" id="ARBA00022461"/>
    </source>
</evidence>
<dbReference type="EMBL" id="JAOPHQ010006583">
    <property type="protein sequence ID" value="KAK0130987.1"/>
    <property type="molecule type" value="Genomic_DNA"/>
</dbReference>
<dbReference type="InterPro" id="IPR007110">
    <property type="entry name" value="Ig-like_dom"/>
</dbReference>
<evidence type="ECO:0000256" key="15">
    <source>
        <dbReference type="ARBA" id="ARBA00023201"/>
    </source>
</evidence>
<keyword evidence="11" id="KW-0406">Ion transport</keyword>
<evidence type="ECO:0000313" key="23">
    <source>
        <dbReference type="Proteomes" id="UP001174136"/>
    </source>
</evidence>
<dbReference type="AlphaFoldDB" id="A0AA47NNN8"/>
<comment type="subunit">
    <text evidence="19">A voltage-gated sodium (Nav) channel consists of an ion-conducting pore-forming alpha subunit functional on its own that is regulated by one or more beta subunits. Forms homodimers and homotrimers. SCN3B is non-covalently associated with alpha subunits and induces the formation of alpha subunit oligomers, including trimers. Interacts with SCN5A/Nav1.5; regulatory subunit of SCN5A/Nav1.5. Interacts with SCN7A/Nav2.1; probable regulatory subunit of SCN7A/Nav2.1. Interacts with SCN10A; regulatory subunit of SCN10A/Nav1.8. Interacts with NFASC; probably involved in targeting the sodium channels to the nodes of Ranvier.</text>
</comment>
<reference evidence="22" key="1">
    <citation type="journal article" date="2023" name="Front. Mar. Sci.">
        <title>A new Merluccius polli reference genome to investigate the effects of global change in West African waters.</title>
        <authorList>
            <person name="Mateo J.L."/>
            <person name="Blanco-Fernandez C."/>
            <person name="Garcia-Vazquez E."/>
            <person name="Machado-Schiaffino G."/>
        </authorList>
    </citation>
    <scope>NUCLEOTIDE SEQUENCE</scope>
    <source>
        <strain evidence="22">C29</strain>
        <tissue evidence="22">Fin</tissue>
    </source>
</reference>
<keyword evidence="7" id="KW-0732">Signal</keyword>
<keyword evidence="14" id="KW-0325">Glycoprotein</keyword>
<keyword evidence="13" id="KW-1015">Disulfide bond</keyword>
<evidence type="ECO:0000256" key="17">
    <source>
        <dbReference type="ARBA" id="ARBA00023319"/>
    </source>
</evidence>
<feature type="domain" description="Ig-like" evidence="21">
    <location>
        <begin position="38"/>
        <end position="153"/>
    </location>
</feature>
<dbReference type="Proteomes" id="UP001174136">
    <property type="component" value="Unassembled WGS sequence"/>
</dbReference>
<dbReference type="GO" id="GO:0019871">
    <property type="term" value="F:sodium channel inhibitor activity"/>
    <property type="evidence" value="ECO:0007669"/>
    <property type="project" value="TreeGrafter"/>
</dbReference>
<dbReference type="GO" id="GO:0001518">
    <property type="term" value="C:voltage-gated sodium channel complex"/>
    <property type="evidence" value="ECO:0007669"/>
    <property type="project" value="InterPro"/>
</dbReference>
<dbReference type="FunFam" id="2.60.40.10:FF:000375">
    <property type="entry name" value="Sodium channel beta 1 subunit"/>
    <property type="match status" value="1"/>
</dbReference>
<evidence type="ECO:0000256" key="3">
    <source>
        <dbReference type="ARBA" id="ARBA00022448"/>
    </source>
</evidence>
<keyword evidence="16 22" id="KW-0407">Ion channel</keyword>
<keyword evidence="5" id="KW-1003">Cell membrane</keyword>
<dbReference type="Gene3D" id="2.60.40.10">
    <property type="entry name" value="Immunoglobulins"/>
    <property type="match status" value="1"/>
</dbReference>
<evidence type="ECO:0000256" key="6">
    <source>
        <dbReference type="ARBA" id="ARBA00022692"/>
    </source>
</evidence>
<evidence type="ECO:0000256" key="8">
    <source>
        <dbReference type="ARBA" id="ARBA00022882"/>
    </source>
</evidence>
<evidence type="ECO:0000259" key="21">
    <source>
        <dbReference type="PROSITE" id="PS50835"/>
    </source>
</evidence>
<dbReference type="GO" id="GO:0044325">
    <property type="term" value="F:transmembrane transporter binding"/>
    <property type="evidence" value="ECO:0007669"/>
    <property type="project" value="TreeGrafter"/>
</dbReference>
<comment type="subcellular location">
    <subcellularLocation>
        <location evidence="1">Cell membrane</location>
        <topology evidence="1">Single-pass type I membrane protein</topology>
    </subcellularLocation>
</comment>
<keyword evidence="23" id="KW-1185">Reference proteome</keyword>
<dbReference type="PANTHER" id="PTHR10546:SF4">
    <property type="entry name" value="SODIUM CHANNEL SUBUNIT BETA-3"/>
    <property type="match status" value="1"/>
</dbReference>
<keyword evidence="12 20" id="KW-0472">Membrane</keyword>
<name>A0AA47NNN8_MERPO</name>
<proteinExistence type="inferred from homology"/>
<evidence type="ECO:0000256" key="9">
    <source>
        <dbReference type="ARBA" id="ARBA00022989"/>
    </source>
</evidence>
<evidence type="ECO:0000256" key="5">
    <source>
        <dbReference type="ARBA" id="ARBA00022475"/>
    </source>
</evidence>
<dbReference type="InterPro" id="IPR027098">
    <property type="entry name" value="Na_channel_b1/b3"/>
</dbReference>
<gene>
    <name evidence="22" type="primary">SCN1B</name>
    <name evidence="22" type="ORF">N1851_034331</name>
</gene>
<dbReference type="InterPro" id="IPR036179">
    <property type="entry name" value="Ig-like_dom_sf"/>
</dbReference>
<dbReference type="InterPro" id="IPR013783">
    <property type="entry name" value="Ig-like_fold"/>
</dbReference>
<evidence type="ECO:0000256" key="10">
    <source>
        <dbReference type="ARBA" id="ARBA00023053"/>
    </source>
</evidence>
<dbReference type="PANTHER" id="PTHR10546">
    <property type="entry name" value="SODIUM CHANNEL SUBUNIT BETA-1 AND 3"/>
    <property type="match status" value="1"/>
</dbReference>
<evidence type="ECO:0000256" key="20">
    <source>
        <dbReference type="SAM" id="Phobius"/>
    </source>
</evidence>
<evidence type="ECO:0000256" key="12">
    <source>
        <dbReference type="ARBA" id="ARBA00023136"/>
    </source>
</evidence>
<evidence type="ECO:0000256" key="11">
    <source>
        <dbReference type="ARBA" id="ARBA00023065"/>
    </source>
</evidence>
<keyword evidence="10" id="KW-0915">Sodium</keyword>
<evidence type="ECO:0000256" key="16">
    <source>
        <dbReference type="ARBA" id="ARBA00023303"/>
    </source>
</evidence>
<evidence type="ECO:0000256" key="1">
    <source>
        <dbReference type="ARBA" id="ARBA00004251"/>
    </source>
</evidence>
<organism evidence="22 23">
    <name type="scientific">Merluccius polli</name>
    <name type="common">Benguela hake</name>
    <name type="synonym">Merluccius cadenati</name>
    <dbReference type="NCBI Taxonomy" id="89951"/>
    <lineage>
        <taxon>Eukaryota</taxon>
        <taxon>Metazoa</taxon>
        <taxon>Chordata</taxon>
        <taxon>Craniata</taxon>
        <taxon>Vertebrata</taxon>
        <taxon>Euteleostomi</taxon>
        <taxon>Actinopterygii</taxon>
        <taxon>Neopterygii</taxon>
        <taxon>Teleostei</taxon>
        <taxon>Neoteleostei</taxon>
        <taxon>Acanthomorphata</taxon>
        <taxon>Zeiogadaria</taxon>
        <taxon>Gadariae</taxon>
        <taxon>Gadiformes</taxon>
        <taxon>Gadoidei</taxon>
        <taxon>Merlucciidae</taxon>
        <taxon>Merluccius</taxon>
    </lineage>
</organism>
<keyword evidence="8" id="KW-0851">Voltage-gated channel</keyword>
<dbReference type="PROSITE" id="PS50835">
    <property type="entry name" value="IG_LIKE"/>
    <property type="match status" value="1"/>
</dbReference>
<comment type="caution">
    <text evidence="22">The sequence shown here is derived from an EMBL/GenBank/DDBJ whole genome shotgun (WGS) entry which is preliminary data.</text>
</comment>